<dbReference type="SUPFAM" id="SSF56322">
    <property type="entry name" value="ADC synthase"/>
    <property type="match status" value="1"/>
</dbReference>
<dbReference type="KEGG" id="zal:AZF00_08130"/>
<organism evidence="3 4">
    <name type="scientific">Zhongshania aliphaticivorans</name>
    <dbReference type="NCBI Taxonomy" id="1470434"/>
    <lineage>
        <taxon>Bacteria</taxon>
        <taxon>Pseudomonadati</taxon>
        <taxon>Pseudomonadota</taxon>
        <taxon>Gammaproteobacteria</taxon>
        <taxon>Cellvibrionales</taxon>
        <taxon>Spongiibacteraceae</taxon>
        <taxon>Zhongshania</taxon>
    </lineage>
</organism>
<evidence type="ECO:0008006" key="5">
    <source>
        <dbReference type="Google" id="ProtNLM"/>
    </source>
</evidence>
<dbReference type="PANTHER" id="PTHR11236">
    <property type="entry name" value="AMINOBENZOATE/ANTHRANILATE SYNTHASE"/>
    <property type="match status" value="1"/>
</dbReference>
<dbReference type="Gene3D" id="3.60.120.10">
    <property type="entry name" value="Anthranilate synthase"/>
    <property type="match status" value="1"/>
</dbReference>
<proteinExistence type="predicted"/>
<dbReference type="Pfam" id="PF00425">
    <property type="entry name" value="Chorismate_bind"/>
    <property type="match status" value="1"/>
</dbReference>
<name>A0A127M504_9GAMM</name>
<sequence length="447" mass="49904">MASLCRVSLPYHRDSSRYFAAVKHLPLPVYLDSAAEYNERGRWDIICAAPEDVIIINTIDYGDINTFNIKVENRLNHINQAYLDAPDLPFSGGAVGYLSYDFGEQFQAQLGGQTDDIPLAHIGIYPWTVIVDHELQRCELVAQAHLSKSRVSELEGLLRKAAPETPAGKFRLTSAFQSSLNPDSYAEAFHKIKAYIDTGDCYQINLTREFCADFKGDPWSAYLRLRDVAAAPFSAYMDFGNSQFLCLSPERLLAAQNRQLQTQPIKGTAARSEDPDKDLLLATTLQDSAKNRAENIMIVDLLRNDFSKSCQTETVITEALCELQSFRTVHHLVSTVTGRLRDDRSEFSALLDCFPGGSITGAPKQRAMEIIREIEPHRRSLYCGSIFYLGPKGKLDSNIAIRSFVCNQEKIRGWAGGGIVADSILEEEFIETETKISKLLDALADLD</sequence>
<dbReference type="STRING" id="1470434.AZF00_08130"/>
<gene>
    <name evidence="3" type="ORF">AZF00_08130</name>
</gene>
<dbReference type="GO" id="GO:0046820">
    <property type="term" value="F:4-amino-4-deoxychorismate synthase activity"/>
    <property type="evidence" value="ECO:0007669"/>
    <property type="project" value="TreeGrafter"/>
</dbReference>
<evidence type="ECO:0000313" key="3">
    <source>
        <dbReference type="EMBL" id="AMO68271.1"/>
    </source>
</evidence>
<dbReference type="InterPro" id="IPR015890">
    <property type="entry name" value="Chorismate_C"/>
</dbReference>
<evidence type="ECO:0000259" key="2">
    <source>
        <dbReference type="Pfam" id="PF04715"/>
    </source>
</evidence>
<dbReference type="PRINTS" id="PR00095">
    <property type="entry name" value="ANTSNTHASEI"/>
</dbReference>
<dbReference type="Pfam" id="PF04715">
    <property type="entry name" value="Anth_synt_I_N"/>
    <property type="match status" value="1"/>
</dbReference>
<accession>A0A127M504</accession>
<dbReference type="GO" id="GO:0000162">
    <property type="term" value="P:L-tryptophan biosynthetic process"/>
    <property type="evidence" value="ECO:0007669"/>
    <property type="project" value="TreeGrafter"/>
</dbReference>
<dbReference type="RefSeq" id="WP_008247757.1">
    <property type="nucleotide sequence ID" value="NZ_CP014544.1"/>
</dbReference>
<dbReference type="InterPro" id="IPR019999">
    <property type="entry name" value="Anth_synth_I-like"/>
</dbReference>
<protein>
    <recommendedName>
        <fullName evidence="5">Aminodeoxychorismate synthase</fullName>
    </recommendedName>
</protein>
<dbReference type="Proteomes" id="UP000074119">
    <property type="component" value="Chromosome"/>
</dbReference>
<dbReference type="InterPro" id="IPR006805">
    <property type="entry name" value="Anth_synth_I_N"/>
</dbReference>
<dbReference type="EMBL" id="CP014544">
    <property type="protein sequence ID" value="AMO68271.1"/>
    <property type="molecule type" value="Genomic_DNA"/>
</dbReference>
<dbReference type="AlphaFoldDB" id="A0A127M504"/>
<dbReference type="PANTHER" id="PTHR11236:SF50">
    <property type="entry name" value="AMINODEOXYCHORISMATE SYNTHASE COMPONENT 1"/>
    <property type="match status" value="1"/>
</dbReference>
<feature type="domain" description="Anthranilate synthase component I N-terminal" evidence="2">
    <location>
        <begin position="19"/>
        <end position="139"/>
    </location>
</feature>
<feature type="domain" description="Chorismate-utilising enzyme C-terminal" evidence="1">
    <location>
        <begin position="183"/>
        <end position="435"/>
    </location>
</feature>
<reference evidence="3 4" key="1">
    <citation type="submission" date="2015-12" db="EMBL/GenBank/DDBJ databases">
        <authorList>
            <person name="Shamseldin A."/>
            <person name="Moawad H."/>
            <person name="Abd El-Rahim W.M."/>
            <person name="Sadowsky M.J."/>
        </authorList>
    </citation>
    <scope>NUCLEOTIDE SEQUENCE [LARGE SCALE GENOMIC DNA]</scope>
    <source>
        <strain evidence="3 4">SM2</strain>
    </source>
</reference>
<dbReference type="InterPro" id="IPR005801">
    <property type="entry name" value="ADC_synthase"/>
</dbReference>
<evidence type="ECO:0000259" key="1">
    <source>
        <dbReference type="Pfam" id="PF00425"/>
    </source>
</evidence>
<evidence type="ECO:0000313" key="4">
    <source>
        <dbReference type="Proteomes" id="UP000074119"/>
    </source>
</evidence>